<feature type="active site" evidence="4">
    <location>
        <position position="406"/>
    </location>
</feature>
<dbReference type="EC" id="2.8.1.9" evidence="4"/>
<comment type="catalytic activity">
    <reaction evidence="4">
        <text>Mo-molybdopterin + L-cysteine + AH2 = thio-Mo-molybdopterin + L-alanine + A + H2O</text>
        <dbReference type="Rhea" id="RHEA:42636"/>
        <dbReference type="ChEBI" id="CHEBI:13193"/>
        <dbReference type="ChEBI" id="CHEBI:15377"/>
        <dbReference type="ChEBI" id="CHEBI:17499"/>
        <dbReference type="ChEBI" id="CHEBI:35235"/>
        <dbReference type="ChEBI" id="CHEBI:57972"/>
        <dbReference type="ChEBI" id="CHEBI:71302"/>
        <dbReference type="ChEBI" id="CHEBI:82685"/>
        <dbReference type="EC" id="2.8.1.9"/>
    </reaction>
</comment>
<dbReference type="SUPFAM" id="SSF141673">
    <property type="entry name" value="MOSC N-terminal domain-like"/>
    <property type="match status" value="1"/>
</dbReference>
<dbReference type="Gene3D" id="3.90.1150.10">
    <property type="entry name" value="Aspartate Aminotransferase, domain 1"/>
    <property type="match status" value="1"/>
</dbReference>
<evidence type="ECO:0000256" key="2">
    <source>
        <dbReference type="ARBA" id="ARBA00022898"/>
    </source>
</evidence>
<keyword evidence="1 4" id="KW-0808">Transferase</keyword>
<dbReference type="CTD" id="4118"/>
<gene>
    <name evidence="7" type="primary">LOC105362341</name>
    <name evidence="4" type="synonym">mal</name>
</gene>
<dbReference type="PANTHER" id="PTHR14237:SF80">
    <property type="entry name" value="MOLYBDENUM COFACTOR SULFURASE"/>
    <property type="match status" value="1"/>
</dbReference>
<evidence type="ECO:0000313" key="7">
    <source>
        <dbReference type="RefSeq" id="XP_011498068.1"/>
    </source>
</evidence>
<dbReference type="PROSITE" id="PS51340">
    <property type="entry name" value="MOSC"/>
    <property type="match status" value="1"/>
</dbReference>
<dbReference type="HAMAP" id="MF_03050">
    <property type="entry name" value="MOCOS"/>
    <property type="match status" value="1"/>
</dbReference>
<dbReference type="GO" id="GO:0006777">
    <property type="term" value="P:Mo-molybdopterin cofactor biosynthetic process"/>
    <property type="evidence" value="ECO:0007669"/>
    <property type="project" value="UniProtKB-UniRule"/>
</dbReference>
<dbReference type="InterPro" id="IPR000192">
    <property type="entry name" value="Aminotrans_V_dom"/>
</dbReference>
<feature type="modified residue" description="N6-(pyridoxal phosphate)lysine" evidence="4">
    <location>
        <position position="248"/>
    </location>
</feature>
<protein>
    <recommendedName>
        <fullName evidence="4">Molybdenum cofactor sulfurase</fullName>
        <shortName evidence="4">MCS</shortName>
        <shortName evidence="4">MOS</shortName>
        <shortName evidence="4">MoCo sulfurase</shortName>
        <ecNumber evidence="4">2.8.1.9</ecNumber>
    </recommendedName>
    <alternativeName>
        <fullName evidence="4">Molybdenum cofactor sulfurtransferase</fullName>
    </alternativeName>
    <alternativeName>
        <fullName evidence="4">Protein maroon-like</fullName>
        <shortName evidence="4">Ma-l</shortName>
    </alternativeName>
</protein>
<dbReference type="Pfam" id="PF03476">
    <property type="entry name" value="MOSC_N"/>
    <property type="match status" value="1"/>
</dbReference>
<dbReference type="AlphaFoldDB" id="A0AAJ6YHC0"/>
<dbReference type="InterPro" id="IPR005303">
    <property type="entry name" value="MOCOS_middle"/>
</dbReference>
<dbReference type="InterPro" id="IPR028886">
    <property type="entry name" value="MoCo_sulfurase"/>
</dbReference>
<dbReference type="GO" id="GO:0030170">
    <property type="term" value="F:pyridoxal phosphate binding"/>
    <property type="evidence" value="ECO:0007669"/>
    <property type="project" value="UniProtKB-UniRule"/>
</dbReference>
<dbReference type="SUPFAM" id="SSF53383">
    <property type="entry name" value="PLP-dependent transferases"/>
    <property type="match status" value="1"/>
</dbReference>
<dbReference type="InterPro" id="IPR005302">
    <property type="entry name" value="MoCF_Sase_C"/>
</dbReference>
<comment type="function">
    <text evidence="4">Sulfurates the molybdenum cofactor. Sulfation of molybdenum is essential for xanthine dehydrogenase (XDH) and aldehyde oxidase (ADO) enzymes in which molybdenum cofactor is liganded by 1 oxygen and 1 sulfur atom in active form.</text>
</comment>
<evidence type="ECO:0000256" key="1">
    <source>
        <dbReference type="ARBA" id="ARBA00022679"/>
    </source>
</evidence>
<dbReference type="GO" id="GO:0008265">
    <property type="term" value="F:molybdenum cofactor sulfurtransferase activity"/>
    <property type="evidence" value="ECO:0007669"/>
    <property type="project" value="UniProtKB-UniRule"/>
</dbReference>
<proteinExistence type="inferred from homology"/>
<feature type="domain" description="MOSC" evidence="5">
    <location>
        <begin position="672"/>
        <end position="818"/>
    </location>
</feature>
<keyword evidence="2 4" id="KW-0663">Pyridoxal phosphate</keyword>
<dbReference type="Proteomes" id="UP000695007">
    <property type="component" value="Unplaced"/>
</dbReference>
<organism evidence="6 7">
    <name type="scientific">Ceratosolen solmsi marchali</name>
    <dbReference type="NCBI Taxonomy" id="326594"/>
    <lineage>
        <taxon>Eukaryota</taxon>
        <taxon>Metazoa</taxon>
        <taxon>Ecdysozoa</taxon>
        <taxon>Arthropoda</taxon>
        <taxon>Hexapoda</taxon>
        <taxon>Insecta</taxon>
        <taxon>Pterygota</taxon>
        <taxon>Neoptera</taxon>
        <taxon>Endopterygota</taxon>
        <taxon>Hymenoptera</taxon>
        <taxon>Apocrita</taxon>
        <taxon>Proctotrupomorpha</taxon>
        <taxon>Chalcidoidea</taxon>
        <taxon>Agaonidae</taxon>
        <taxon>Agaoninae</taxon>
        <taxon>Ceratosolen</taxon>
    </lineage>
</organism>
<reference evidence="7" key="1">
    <citation type="submission" date="2025-08" db="UniProtKB">
        <authorList>
            <consortium name="RefSeq"/>
        </authorList>
    </citation>
    <scope>IDENTIFICATION</scope>
</reference>
<dbReference type="Pfam" id="PF03473">
    <property type="entry name" value="MOSC"/>
    <property type="match status" value="1"/>
</dbReference>
<dbReference type="GO" id="GO:0016829">
    <property type="term" value="F:lyase activity"/>
    <property type="evidence" value="ECO:0007669"/>
    <property type="project" value="UniProtKB-UniRule"/>
</dbReference>
<evidence type="ECO:0000259" key="5">
    <source>
        <dbReference type="PROSITE" id="PS51340"/>
    </source>
</evidence>
<dbReference type="InterPro" id="IPR015421">
    <property type="entry name" value="PyrdxlP-dep_Trfase_major"/>
</dbReference>
<accession>A0AAJ6YHC0</accession>
<dbReference type="KEGG" id="csol:105362341"/>
<keyword evidence="6" id="KW-1185">Reference proteome</keyword>
<evidence type="ECO:0000256" key="3">
    <source>
        <dbReference type="ARBA" id="ARBA00023150"/>
    </source>
</evidence>
<evidence type="ECO:0000313" key="6">
    <source>
        <dbReference type="Proteomes" id="UP000695007"/>
    </source>
</evidence>
<evidence type="ECO:0000256" key="4">
    <source>
        <dbReference type="HAMAP-Rule" id="MF_03050"/>
    </source>
</evidence>
<keyword evidence="3 4" id="KW-0501">Molybdenum cofactor biosynthesis</keyword>
<name>A0AAJ6YHC0_9HYME</name>
<sequence length="818" mass="92981">MDEALYSPVYDEKISHFLEGEFSRIKGECYVDHAGATLYSDNQIKKSFDDLVLSLYTNPHSHGVNGNLTDELIDNIRCRILDHFHTTQDEYSIIFTSGATASLKLVAETFTFTYKKDESIKEFGNFVYLQDNHTSVLGMRDIISERGAKVICLDHNSAFKVLQQNTDKNHSISMYEDNSLFIYPAQCNFSGFKYPLNWIENVKHGLLNSYVGNKSNWYTYLDIASYAATNDLNLSIVKPDFLCLSFYKLFGYPTGIGALLVRNKSAQILKKVYYGGGTVNVILSSKMHHVKKESLHERFEDGTISFLTIISLQHGLQILSDISMDLISSHVFALARYFYHLLLTLHHENGAPVTKIYADSDYEDKNLQGGIISFNVLRSNGEYVGYMEVLNMAALFKIHLRTGCFCNPGACQRHLKLSDKEILKNYDTGYTCGGTTDLINGKPTGAIRVSFGYMSTIKDAKVILHMLKKCFVNGHEVIKYPAWLSNFKLNLYSKMNYDNNVDINGVSNEFTKNERENVVAGENWFPQLCSVITSSNLFKSYNTKKYCKLSKIFVYPIKSCGGYEVQNSWILTSKGLQYDREWMIMTSSGLCLTQKQEPKLCLIKPDFNFLNNKLELYFPGMPSIGIPLNVLSETVNNDRICRGKICGHKIEGKYCGAEISEWLSLALRRPNIKLVRQSELAESKQTSKPKLSFVSQSQYLLINTASVLWLTDQISEDSECDKNTILQRFRGNFLINGHIPFEEIKWKVIQIGNCHFEVEGVCTRCQMVCIDQTTGIKTIEPLRTLGEKFHGKLKFGIYLVSKSQENNVLKIGDDVFYD</sequence>
<dbReference type="GO" id="GO:0030151">
    <property type="term" value="F:molybdenum ion binding"/>
    <property type="evidence" value="ECO:0007669"/>
    <property type="project" value="UniProtKB-UniRule"/>
</dbReference>
<dbReference type="Gene3D" id="3.40.640.10">
    <property type="entry name" value="Type I PLP-dependent aspartate aminotransferase-like (Major domain)"/>
    <property type="match status" value="1"/>
</dbReference>
<dbReference type="InterPro" id="IPR015424">
    <property type="entry name" value="PyrdxlP-dep_Trfase"/>
</dbReference>
<dbReference type="InterPro" id="IPR011037">
    <property type="entry name" value="Pyrv_Knase-like_insert_dom_sf"/>
</dbReference>
<dbReference type="RefSeq" id="XP_011498068.1">
    <property type="nucleotide sequence ID" value="XM_011499766.1"/>
</dbReference>
<dbReference type="GeneID" id="105362341"/>
<comment type="cofactor">
    <cofactor evidence="4">
        <name>pyridoxal 5'-phosphate</name>
        <dbReference type="ChEBI" id="CHEBI:597326"/>
    </cofactor>
</comment>
<dbReference type="Pfam" id="PF00266">
    <property type="entry name" value="Aminotran_5"/>
    <property type="match status" value="1"/>
</dbReference>
<dbReference type="PANTHER" id="PTHR14237">
    <property type="entry name" value="MOLYBDOPTERIN COFACTOR SULFURASE MOSC"/>
    <property type="match status" value="1"/>
</dbReference>
<dbReference type="SUPFAM" id="SSF50800">
    <property type="entry name" value="PK beta-barrel domain-like"/>
    <property type="match status" value="1"/>
</dbReference>
<comment type="similarity">
    <text evidence="4">Belongs to the class-V pyridoxal-phosphate-dependent aminotransferase family. MOCOS subfamily.</text>
</comment>
<dbReference type="InterPro" id="IPR015422">
    <property type="entry name" value="PyrdxlP-dep_Trfase_small"/>
</dbReference>